<accession>A0A015SRZ7</accession>
<evidence type="ECO:0000313" key="4">
    <source>
        <dbReference type="Proteomes" id="UP000020529"/>
    </source>
</evidence>
<organism evidence="3 4">
    <name type="scientific">Bacteroides fragilis str. 3988T(B)14</name>
    <dbReference type="NCBI Taxonomy" id="1339315"/>
    <lineage>
        <taxon>Bacteria</taxon>
        <taxon>Pseudomonadati</taxon>
        <taxon>Bacteroidota</taxon>
        <taxon>Bacteroidia</taxon>
        <taxon>Bacteroidales</taxon>
        <taxon>Bacteroidaceae</taxon>
        <taxon>Bacteroides</taxon>
    </lineage>
</organism>
<dbReference type="Pfam" id="PF13568">
    <property type="entry name" value="OMP_b-brl_2"/>
    <property type="match status" value="1"/>
</dbReference>
<dbReference type="AlphaFoldDB" id="A0A015SRZ7"/>
<protein>
    <submittedName>
        <fullName evidence="3">Outer membrane beta-barrel domain protein</fullName>
    </submittedName>
</protein>
<sequence length="260" mass="29113">MKKYILIGLLAIISTITSVQAQEERNHGIIWSALHGLEYEIKAGFNVGGASPLPLPAEIRALTGYSPTICFAIEGNTTKWFGKDSKWGMTLGLRLETKGMEARARVKNYSMEIIGDGGERLAGYWTGKARTKYRGSYFSVPITAAYKISQRVKINAGPYVSFMTSGDFNGHVNDGYLRKDTPTGEKAEFEGDKIAPYDFSKDLNNFQWGVQAGAEWKAFKHLNVYADLVWGLNDIFKKEFKTITFNMYPIYLNVGFGYAF</sequence>
<name>A0A015SRZ7_BACFG</name>
<feature type="signal peptide" evidence="1">
    <location>
        <begin position="1"/>
        <end position="21"/>
    </location>
</feature>
<reference evidence="3 4" key="1">
    <citation type="submission" date="2014-02" db="EMBL/GenBank/DDBJ databases">
        <authorList>
            <person name="Sears C."/>
            <person name="Carroll K."/>
            <person name="Sack B.R."/>
            <person name="Qadri F."/>
            <person name="Myers L.L."/>
            <person name="Chung G.-T."/>
            <person name="Escheverria P."/>
            <person name="Fraser C.M."/>
            <person name="Sadzewicz L."/>
            <person name="Shefchek K.A."/>
            <person name="Tallon L."/>
            <person name="Das S.P."/>
            <person name="Daugherty S."/>
            <person name="Mongodin E.F."/>
        </authorList>
    </citation>
    <scope>NUCLEOTIDE SEQUENCE [LARGE SCALE GENOMIC DNA]</scope>
    <source>
        <strain evidence="4">3988T(B)14</strain>
    </source>
</reference>
<dbReference type="PATRIC" id="fig|1339315.3.peg.3871"/>
<proteinExistence type="predicted"/>
<gene>
    <name evidence="3" type="ORF">M124_3204</name>
</gene>
<dbReference type="Proteomes" id="UP000020529">
    <property type="component" value="Unassembled WGS sequence"/>
</dbReference>
<evidence type="ECO:0000313" key="3">
    <source>
        <dbReference type="EMBL" id="EXY73037.1"/>
    </source>
</evidence>
<feature type="chain" id="PRO_5001476249" evidence="1">
    <location>
        <begin position="22"/>
        <end position="260"/>
    </location>
</feature>
<keyword evidence="1" id="KW-0732">Signal</keyword>
<evidence type="ECO:0000256" key="1">
    <source>
        <dbReference type="SAM" id="SignalP"/>
    </source>
</evidence>
<feature type="domain" description="Outer membrane protein beta-barrel" evidence="2">
    <location>
        <begin position="20"/>
        <end position="236"/>
    </location>
</feature>
<evidence type="ECO:0000259" key="2">
    <source>
        <dbReference type="Pfam" id="PF13568"/>
    </source>
</evidence>
<dbReference type="EMBL" id="JGCY01000380">
    <property type="protein sequence ID" value="EXY73037.1"/>
    <property type="molecule type" value="Genomic_DNA"/>
</dbReference>
<comment type="caution">
    <text evidence="3">The sequence shown here is derived from an EMBL/GenBank/DDBJ whole genome shotgun (WGS) entry which is preliminary data.</text>
</comment>
<dbReference type="RefSeq" id="WP_032588553.1">
    <property type="nucleotide sequence ID" value="NZ_JGCY01000380.1"/>
</dbReference>
<dbReference type="InterPro" id="IPR025665">
    <property type="entry name" value="Beta-barrel_OMP_2"/>
</dbReference>